<keyword evidence="14" id="KW-0472">Membrane</keyword>
<comment type="similarity">
    <text evidence="3">Belongs to the polyprenol kinase family.</text>
</comment>
<evidence type="ECO:0000256" key="14">
    <source>
        <dbReference type="ARBA" id="ARBA00023136"/>
    </source>
</evidence>
<comment type="caution">
    <text evidence="21">The sequence shown here is derived from an EMBL/GenBank/DDBJ whole genome shotgun (WGS) entry which is preliminary data.</text>
</comment>
<organism evidence="21 22">
    <name type="scientific">Skeletonema marinoi</name>
    <dbReference type="NCBI Taxonomy" id="267567"/>
    <lineage>
        <taxon>Eukaryota</taxon>
        <taxon>Sar</taxon>
        <taxon>Stramenopiles</taxon>
        <taxon>Ochrophyta</taxon>
        <taxon>Bacillariophyta</taxon>
        <taxon>Coscinodiscophyceae</taxon>
        <taxon>Thalassiosirophycidae</taxon>
        <taxon>Thalassiosirales</taxon>
        <taxon>Skeletonemataceae</taxon>
        <taxon>Skeletonema</taxon>
        <taxon>Skeletonema marinoi-dohrnii complex</taxon>
    </lineage>
</organism>
<evidence type="ECO:0000256" key="19">
    <source>
        <dbReference type="SAM" id="MobiDB-lite"/>
    </source>
</evidence>
<evidence type="ECO:0000256" key="5">
    <source>
        <dbReference type="ARBA" id="ARBA00022640"/>
    </source>
</evidence>
<evidence type="ECO:0000256" key="8">
    <source>
        <dbReference type="ARBA" id="ARBA00022723"/>
    </source>
</evidence>
<evidence type="ECO:0000256" key="15">
    <source>
        <dbReference type="ARBA" id="ARBA00024015"/>
    </source>
</evidence>
<evidence type="ECO:0000256" key="13">
    <source>
        <dbReference type="ARBA" id="ARBA00022989"/>
    </source>
</evidence>
<dbReference type="SUPFAM" id="SSF144232">
    <property type="entry name" value="HIT/MYND zinc finger-like"/>
    <property type="match status" value="1"/>
</dbReference>
<comment type="subcellular location">
    <subcellularLocation>
        <location evidence="1">Membrane</location>
        <topology evidence="1">Multi-pass membrane protein</topology>
    </subcellularLocation>
    <subcellularLocation>
        <location evidence="2">Plastid</location>
        <location evidence="2">Chloroplast</location>
    </subcellularLocation>
</comment>
<evidence type="ECO:0000256" key="10">
    <source>
        <dbReference type="ARBA" id="ARBA00022777"/>
    </source>
</evidence>
<keyword evidence="7" id="KW-0812">Transmembrane</keyword>
<evidence type="ECO:0000256" key="9">
    <source>
        <dbReference type="ARBA" id="ARBA00022771"/>
    </source>
</evidence>
<dbReference type="GO" id="GO:0010276">
    <property type="term" value="F:phytol kinase activity"/>
    <property type="evidence" value="ECO:0007669"/>
    <property type="project" value="UniProtKB-EC"/>
</dbReference>
<evidence type="ECO:0000256" key="1">
    <source>
        <dbReference type="ARBA" id="ARBA00004141"/>
    </source>
</evidence>
<evidence type="ECO:0000256" key="12">
    <source>
        <dbReference type="ARBA" id="ARBA00022946"/>
    </source>
</evidence>
<dbReference type="PANTHER" id="PTHR32523">
    <property type="entry name" value="PHYTOL KINASE 1, CHLOROPLASTIC"/>
    <property type="match status" value="1"/>
</dbReference>
<keyword evidence="9 18" id="KW-0863">Zinc-finger</keyword>
<evidence type="ECO:0000256" key="6">
    <source>
        <dbReference type="ARBA" id="ARBA00022679"/>
    </source>
</evidence>
<sequence>MGRKRNQGKARKAAKAKAKEAEEERGQMTNERQQSLAAQIQLMQIGGGDTTECWHGLDRRFEKVDYVMFVDAFKDAFSASVSVTQGADISICLIEAEDATKDEFAEVWNDSAKMESAMSILLWSGTQQILEGDYNVARLSALFSRFFEQFISAALYQSQAIMNWTKIDVISNGRGSDIHSLVKFFRKRIPCTCLDEKYDEVKYITKMGICYNPDCRLNPSGEVERSKTMYCSRCRSVTYCSHECQKADWSQHKEICYHQASIIAEFEAKKRSIDNAP</sequence>
<accession>A0AAD8XVJ3</accession>
<dbReference type="GO" id="GO:0009507">
    <property type="term" value="C:chloroplast"/>
    <property type="evidence" value="ECO:0007669"/>
    <property type="project" value="UniProtKB-SubCell"/>
</dbReference>
<reference evidence="21" key="1">
    <citation type="submission" date="2023-06" db="EMBL/GenBank/DDBJ databases">
        <title>Survivors Of The Sea: Transcriptome response of Skeletonema marinoi to long-term dormancy.</title>
        <authorList>
            <person name="Pinder M.I.M."/>
            <person name="Kourtchenko O."/>
            <person name="Robertson E.K."/>
            <person name="Larsson T."/>
            <person name="Maumus F."/>
            <person name="Osuna-Cruz C.M."/>
            <person name="Vancaester E."/>
            <person name="Stenow R."/>
            <person name="Vandepoele K."/>
            <person name="Ploug H."/>
            <person name="Bruchert V."/>
            <person name="Godhe A."/>
            <person name="Topel M."/>
        </authorList>
    </citation>
    <scope>NUCLEOTIDE SEQUENCE</scope>
    <source>
        <strain evidence="21">R05AC</strain>
    </source>
</reference>
<dbReference type="InterPro" id="IPR039606">
    <property type="entry name" value="Phytol/farnesol_kinase"/>
</dbReference>
<dbReference type="AlphaFoldDB" id="A0AAD8XVJ3"/>
<evidence type="ECO:0000256" key="11">
    <source>
        <dbReference type="ARBA" id="ARBA00022833"/>
    </source>
</evidence>
<dbReference type="GO" id="GO:0016020">
    <property type="term" value="C:membrane"/>
    <property type="evidence" value="ECO:0007669"/>
    <property type="project" value="UniProtKB-SubCell"/>
</dbReference>
<dbReference type="Proteomes" id="UP001224775">
    <property type="component" value="Unassembled WGS sequence"/>
</dbReference>
<dbReference type="EMBL" id="JATAAI010000040">
    <property type="protein sequence ID" value="KAK1734223.1"/>
    <property type="molecule type" value="Genomic_DNA"/>
</dbReference>
<keyword evidence="8" id="KW-0479">Metal-binding</keyword>
<protein>
    <recommendedName>
        <fullName evidence="16">phytol kinase</fullName>
        <ecNumber evidence="16">2.7.1.182</ecNumber>
    </recommendedName>
</protein>
<feature type="compositionally biased region" description="Basic residues" evidence="19">
    <location>
        <begin position="1"/>
        <end position="16"/>
    </location>
</feature>
<keyword evidence="13" id="KW-1133">Transmembrane helix</keyword>
<comment type="pathway">
    <text evidence="15">Cofactor biosynthesis; tocopherol biosynthesis.</text>
</comment>
<dbReference type="EC" id="2.7.1.182" evidence="16"/>
<evidence type="ECO:0000256" key="18">
    <source>
        <dbReference type="PROSITE-ProRule" id="PRU00134"/>
    </source>
</evidence>
<keyword evidence="11" id="KW-0862">Zinc</keyword>
<evidence type="ECO:0000313" key="21">
    <source>
        <dbReference type="EMBL" id="KAK1734223.1"/>
    </source>
</evidence>
<evidence type="ECO:0000256" key="3">
    <source>
        <dbReference type="ARBA" id="ARBA00010794"/>
    </source>
</evidence>
<evidence type="ECO:0000256" key="17">
    <source>
        <dbReference type="ARBA" id="ARBA00048889"/>
    </source>
</evidence>
<evidence type="ECO:0000259" key="20">
    <source>
        <dbReference type="PROSITE" id="PS50865"/>
    </source>
</evidence>
<feature type="domain" description="MYND-type" evidence="20">
    <location>
        <begin position="215"/>
        <end position="256"/>
    </location>
</feature>
<keyword evidence="5" id="KW-0934">Plastid</keyword>
<dbReference type="PANTHER" id="PTHR32523:SF8">
    <property type="entry name" value="DOLICHOL KINASE"/>
    <property type="match status" value="1"/>
</dbReference>
<dbReference type="Gene3D" id="6.10.140.2220">
    <property type="match status" value="1"/>
</dbReference>
<gene>
    <name evidence="21" type="ORF">QTG54_014990</name>
</gene>
<keyword evidence="6" id="KW-0808">Transferase</keyword>
<keyword evidence="12" id="KW-0809">Transit peptide</keyword>
<evidence type="ECO:0000256" key="2">
    <source>
        <dbReference type="ARBA" id="ARBA00004229"/>
    </source>
</evidence>
<dbReference type="PROSITE" id="PS50865">
    <property type="entry name" value="ZF_MYND_2"/>
    <property type="match status" value="1"/>
</dbReference>
<name>A0AAD8XVJ3_9STRA</name>
<keyword evidence="22" id="KW-1185">Reference proteome</keyword>
<feature type="compositionally biased region" description="Basic and acidic residues" evidence="19">
    <location>
        <begin position="17"/>
        <end position="26"/>
    </location>
</feature>
<dbReference type="GO" id="GO:0008270">
    <property type="term" value="F:zinc ion binding"/>
    <property type="evidence" value="ECO:0007669"/>
    <property type="project" value="UniProtKB-KW"/>
</dbReference>
<evidence type="ECO:0000256" key="4">
    <source>
        <dbReference type="ARBA" id="ARBA00022528"/>
    </source>
</evidence>
<feature type="region of interest" description="Disordered" evidence="19">
    <location>
        <begin position="1"/>
        <end position="31"/>
    </location>
</feature>
<evidence type="ECO:0000256" key="16">
    <source>
        <dbReference type="ARBA" id="ARBA00039024"/>
    </source>
</evidence>
<dbReference type="InterPro" id="IPR002893">
    <property type="entry name" value="Znf_MYND"/>
</dbReference>
<keyword evidence="4" id="KW-0150">Chloroplast</keyword>
<evidence type="ECO:0000313" key="22">
    <source>
        <dbReference type="Proteomes" id="UP001224775"/>
    </source>
</evidence>
<dbReference type="Pfam" id="PF01753">
    <property type="entry name" value="zf-MYND"/>
    <property type="match status" value="1"/>
</dbReference>
<evidence type="ECO:0000256" key="7">
    <source>
        <dbReference type="ARBA" id="ARBA00022692"/>
    </source>
</evidence>
<comment type="catalytic activity">
    <reaction evidence="17">
        <text>phytol + CTP = phytyl phosphate + CDP + H(+)</text>
        <dbReference type="Rhea" id="RHEA:38055"/>
        <dbReference type="ChEBI" id="CHEBI:15378"/>
        <dbReference type="ChEBI" id="CHEBI:17327"/>
        <dbReference type="ChEBI" id="CHEBI:37563"/>
        <dbReference type="ChEBI" id="CHEBI:58069"/>
        <dbReference type="ChEBI" id="CHEBI:75483"/>
        <dbReference type="EC" id="2.7.1.182"/>
    </reaction>
</comment>
<proteinExistence type="inferred from homology"/>
<keyword evidence="10" id="KW-0418">Kinase</keyword>